<accession>A0ABW8AR15</accession>
<feature type="transmembrane region" description="Helical" evidence="7">
    <location>
        <begin position="23"/>
        <end position="49"/>
    </location>
</feature>
<evidence type="ECO:0000256" key="4">
    <source>
        <dbReference type="ARBA" id="ARBA00022692"/>
    </source>
</evidence>
<reference evidence="9 10" key="1">
    <citation type="submission" date="2024-10" db="EMBL/GenBank/DDBJ databases">
        <title>The Natural Products Discovery Center: Release of the First 8490 Sequenced Strains for Exploring Actinobacteria Biosynthetic Diversity.</title>
        <authorList>
            <person name="Kalkreuter E."/>
            <person name="Kautsar S.A."/>
            <person name="Yang D."/>
            <person name="Bader C.D."/>
            <person name="Teijaro C.N."/>
            <person name="Fluegel L."/>
            <person name="Davis C.M."/>
            <person name="Simpson J.R."/>
            <person name="Lauterbach L."/>
            <person name="Steele A.D."/>
            <person name="Gui C."/>
            <person name="Meng S."/>
            <person name="Li G."/>
            <person name="Viehrig K."/>
            <person name="Ye F."/>
            <person name="Su P."/>
            <person name="Kiefer A.F."/>
            <person name="Nichols A."/>
            <person name="Cepeda A.J."/>
            <person name="Yan W."/>
            <person name="Fan B."/>
            <person name="Jiang Y."/>
            <person name="Adhikari A."/>
            <person name="Zheng C.-J."/>
            <person name="Schuster L."/>
            <person name="Cowan T.M."/>
            <person name="Smanski M.J."/>
            <person name="Chevrette M.G."/>
            <person name="De Carvalho L.P.S."/>
            <person name="Shen B."/>
        </authorList>
    </citation>
    <scope>NUCLEOTIDE SEQUENCE [LARGE SCALE GENOMIC DNA]</scope>
    <source>
        <strain evidence="9 10">NPDC049639</strain>
    </source>
</reference>
<evidence type="ECO:0000256" key="1">
    <source>
        <dbReference type="ARBA" id="ARBA00004651"/>
    </source>
</evidence>
<comment type="caution">
    <text evidence="9">The sequence shown here is derived from an EMBL/GenBank/DDBJ whole genome shotgun (WGS) entry which is preliminary data.</text>
</comment>
<proteinExistence type="predicted"/>
<evidence type="ECO:0000259" key="8">
    <source>
        <dbReference type="PROSITE" id="PS50850"/>
    </source>
</evidence>
<dbReference type="SUPFAM" id="SSF103473">
    <property type="entry name" value="MFS general substrate transporter"/>
    <property type="match status" value="1"/>
</dbReference>
<dbReference type="InterPro" id="IPR036259">
    <property type="entry name" value="MFS_trans_sf"/>
</dbReference>
<feature type="transmembrane region" description="Helical" evidence="7">
    <location>
        <begin position="55"/>
        <end position="78"/>
    </location>
</feature>
<keyword evidence="6 7" id="KW-0472">Membrane</keyword>
<organism evidence="9 10">
    <name type="scientific">Spongisporangium articulatum</name>
    <dbReference type="NCBI Taxonomy" id="3362603"/>
    <lineage>
        <taxon>Bacteria</taxon>
        <taxon>Bacillati</taxon>
        <taxon>Actinomycetota</taxon>
        <taxon>Actinomycetes</taxon>
        <taxon>Kineosporiales</taxon>
        <taxon>Kineosporiaceae</taxon>
        <taxon>Spongisporangium</taxon>
    </lineage>
</organism>
<evidence type="ECO:0000313" key="9">
    <source>
        <dbReference type="EMBL" id="MFI7588824.1"/>
    </source>
</evidence>
<feature type="transmembrane region" description="Helical" evidence="7">
    <location>
        <begin position="358"/>
        <end position="380"/>
    </location>
</feature>
<dbReference type="PROSITE" id="PS50850">
    <property type="entry name" value="MFS"/>
    <property type="match status" value="1"/>
</dbReference>
<dbReference type="PANTHER" id="PTHR23517:SF13">
    <property type="entry name" value="MAJOR FACILITATOR SUPERFAMILY MFS_1"/>
    <property type="match status" value="1"/>
</dbReference>
<feature type="transmembrane region" description="Helical" evidence="7">
    <location>
        <begin position="227"/>
        <end position="251"/>
    </location>
</feature>
<evidence type="ECO:0000256" key="6">
    <source>
        <dbReference type="ARBA" id="ARBA00023136"/>
    </source>
</evidence>
<gene>
    <name evidence="9" type="ORF">ACIB24_17285</name>
</gene>
<evidence type="ECO:0000256" key="7">
    <source>
        <dbReference type="SAM" id="Phobius"/>
    </source>
</evidence>
<dbReference type="Pfam" id="PF07690">
    <property type="entry name" value="MFS_1"/>
    <property type="match status" value="1"/>
</dbReference>
<name>A0ABW8AR15_9ACTN</name>
<evidence type="ECO:0000256" key="3">
    <source>
        <dbReference type="ARBA" id="ARBA00022475"/>
    </source>
</evidence>
<feature type="domain" description="Major facilitator superfamily (MFS) profile" evidence="8">
    <location>
        <begin position="23"/>
        <end position="409"/>
    </location>
</feature>
<feature type="transmembrane region" description="Helical" evidence="7">
    <location>
        <begin position="326"/>
        <end position="346"/>
    </location>
</feature>
<dbReference type="InterPro" id="IPR020846">
    <property type="entry name" value="MFS_dom"/>
</dbReference>
<keyword evidence="5 7" id="KW-1133">Transmembrane helix</keyword>
<evidence type="ECO:0000256" key="5">
    <source>
        <dbReference type="ARBA" id="ARBA00022989"/>
    </source>
</evidence>
<comment type="subcellular location">
    <subcellularLocation>
        <location evidence="1">Cell membrane</location>
        <topology evidence="1">Multi-pass membrane protein</topology>
    </subcellularLocation>
</comment>
<evidence type="ECO:0000256" key="2">
    <source>
        <dbReference type="ARBA" id="ARBA00022448"/>
    </source>
</evidence>
<dbReference type="InterPro" id="IPR011701">
    <property type="entry name" value="MFS"/>
</dbReference>
<sequence>MSTDTLTRAAAPARPRPLVTHGAGFWVVGWAFLVAMAFSTVPTPLYAIYQARDGFPTYVVTIVFASYAVGVSASLYLAGHLSDWFGRRPVVLIALLTEVLSAAVFLLWQSVPALVVARFVGGLGIGVLTATATAHLAELNATARPGRGRRAVTVATGVNLGGLAVGPLIGGVLAQYVTRPLETPYAIFLVLLVVSALAVAVVPETVERPAERPAYRPQQVRLPGETRSTFAAAAVGAAAAFSVMGLFMSLAPTVLAGTLHVTSRLAAGAVAFSVLAAATVAQLALGGLTPRRQLSIGLVVMPAGLVLIAASVAAAVTWLFVAGAVVAGVGLGLVFKAAAATAAGLAAPQARGETMAAFFLIAYVGLAVPVLLIGAALSQFETRPVVLVFTAVVGVAVVGAGLKVLRALR</sequence>
<protein>
    <submittedName>
        <fullName evidence="9">MFS transporter</fullName>
    </submittedName>
</protein>
<feature type="transmembrane region" description="Helical" evidence="7">
    <location>
        <begin position="90"/>
        <end position="109"/>
    </location>
</feature>
<feature type="transmembrane region" description="Helical" evidence="7">
    <location>
        <begin position="297"/>
        <end position="320"/>
    </location>
</feature>
<feature type="transmembrane region" description="Helical" evidence="7">
    <location>
        <begin position="263"/>
        <end position="285"/>
    </location>
</feature>
<feature type="transmembrane region" description="Helical" evidence="7">
    <location>
        <begin position="185"/>
        <end position="206"/>
    </location>
</feature>
<keyword evidence="3" id="KW-1003">Cell membrane</keyword>
<dbReference type="EMBL" id="JBITLV010000006">
    <property type="protein sequence ID" value="MFI7588824.1"/>
    <property type="molecule type" value="Genomic_DNA"/>
</dbReference>
<evidence type="ECO:0000313" key="10">
    <source>
        <dbReference type="Proteomes" id="UP001612915"/>
    </source>
</evidence>
<dbReference type="PANTHER" id="PTHR23517">
    <property type="entry name" value="RESISTANCE PROTEIN MDTM, PUTATIVE-RELATED-RELATED"/>
    <property type="match status" value="1"/>
</dbReference>
<dbReference type="RefSeq" id="WP_398282935.1">
    <property type="nucleotide sequence ID" value="NZ_JBITLV010000006.1"/>
</dbReference>
<dbReference type="Gene3D" id="1.20.1250.20">
    <property type="entry name" value="MFS general substrate transporter like domains"/>
    <property type="match status" value="1"/>
</dbReference>
<keyword evidence="2" id="KW-0813">Transport</keyword>
<feature type="transmembrane region" description="Helical" evidence="7">
    <location>
        <begin position="386"/>
        <end position="405"/>
    </location>
</feature>
<feature type="transmembrane region" description="Helical" evidence="7">
    <location>
        <begin position="115"/>
        <end position="139"/>
    </location>
</feature>
<keyword evidence="4 7" id="KW-0812">Transmembrane</keyword>
<keyword evidence="10" id="KW-1185">Reference proteome</keyword>
<dbReference type="InterPro" id="IPR050171">
    <property type="entry name" value="MFS_Transporters"/>
</dbReference>
<dbReference type="Proteomes" id="UP001612915">
    <property type="component" value="Unassembled WGS sequence"/>
</dbReference>
<feature type="transmembrane region" description="Helical" evidence="7">
    <location>
        <begin position="151"/>
        <end position="173"/>
    </location>
</feature>